<dbReference type="InterPro" id="IPR013783">
    <property type="entry name" value="Ig-like_fold"/>
</dbReference>
<feature type="domain" description="BIG2" evidence="2">
    <location>
        <begin position="1348"/>
        <end position="1425"/>
    </location>
</feature>
<dbReference type="InterPro" id="IPR012854">
    <property type="entry name" value="Cu_amine_oxidase-like_N"/>
</dbReference>
<dbReference type="InterPro" id="IPR008979">
    <property type="entry name" value="Galactose-bd-like_sf"/>
</dbReference>
<dbReference type="Gene3D" id="3.30.1920.20">
    <property type="match status" value="1"/>
</dbReference>
<keyword evidence="4" id="KW-1185">Reference proteome</keyword>
<dbReference type="Pfam" id="PF02018">
    <property type="entry name" value="CBM_4_9"/>
    <property type="match status" value="2"/>
</dbReference>
<dbReference type="SUPFAM" id="SSF49373">
    <property type="entry name" value="Invasin/intimin cell-adhesion fragments"/>
    <property type="match status" value="2"/>
</dbReference>
<dbReference type="Proteomes" id="UP001161691">
    <property type="component" value="Unassembled WGS sequence"/>
</dbReference>
<dbReference type="InterPro" id="IPR032719">
    <property type="entry name" value="WbsX"/>
</dbReference>
<dbReference type="InterPro" id="IPR036582">
    <property type="entry name" value="Mao_N_sf"/>
</dbReference>
<sequence length="2695" mass="288882">MQKRRVALGALCYSVIILIVILVQQSSFAKAEESPAAPKVGYLVDENFSFLYKNGGEELPSGWDIRKAGGSVTGAYNNWFKITDTNATLPVSMQRAFVAQSGGVLTLEFRFKLSAGMDGAKWQLGDNDTEAVSIVTQNGELRLETAGGNVQTLQAYAAGTEYGVKVVADIDADTADVYIDGVQKAAGAGFKHEVARLNRVGILTGGTAKGDMFIAPVKIYKGYDVNERFLSLLPGDLPGDWQTVTAGGALAVEQMNSATRPDIYSLKWDATGATGTMRLKKSVPAATYDRVFEFKLLLPQKKDGFSASLTNGSASPLKLVTANGKLAYIGAAGQAIPFYDYSANLWYQVKAKLDMSGATADLYVNGKLQAQGVPLASSATSLDGVAFETSASVQGVVWLDDILLYEKLPLPADYVPEPVPAVSDDYAVGVQSCPIWREGSHLGWDTITPYAEREPYLGYYDEGNPETADWETKWMAEHGIDYQMACWIRPAYGEGAPIKDPYLHESLHEGFFNSQYGDSVKFAIMWENAASKAQNSQDFRMNIVPYWIEYYFKDPRYMVIDNKPVVSIYSLSGLKRDFGGTLAGVKAETDYLRTAVQNAGFDDVILLTTTSASDATSLSERDQAGFDAIYAYSWGSAGGHAEVQKANMNAQRDTGFIDTLPTISMGRDDTAWEGKSGYYATPAEFEAVSQWVTDSFMPSLPSGSLGKKLVMFDNWNEFGEGHFMMPAGLAGFGYLDAIRNVFTDEGGAHADAQPTPVQKARLGILHPPGRVLPLKSPTPPAVTSQYDPLWGFDTDDDAEGWTVEKQIDNLTVAGGALSGTANNTDPGIRSADQLNIQASDHPYIRIRMKSGVFSTGQLFFTTDTDPNWNEVKSVSFYVERNVDGYTDYLLEMWKNASWTGKIRQLRFDPMTSTGSFAIDSIGVVLSPDTGIGLSVDGKPVRLYQAPAIADGTVMVPGGELLKRFGAGTEWDEATQTLIAVKDDRVYKLKAGDTTAYKDSQTMTLAHAPTLLPSGELLIPVSFFNQAFGYVVRWDPDEQFIRIYTASKTWAFDGLEGWTNNEQVSGVQTAGGMLRATATGSEPALISPDNIDLEASDIKRIKLKLKNGTSGNEAKVYFTTTASPQWNPLNSLTTFVLPEDTAVREYVWDPSALPGWTGTIKQIKVVPTNAAGDFAIDSITLDTALSVPVKGGNLIANPGLEADPLPNGWETTRAWDAVNVHSGHQALKVTKTNVYGSVTFPVAVQNGTTYAYSAWAKLQTSSASGKVIRLALSYKVDGVSKQIVVASSPALSSTEWTQVKGNYTLNETGNVTNVSVYLFTDAPAETDVYYLDDVEARPVTNRDTPAWIPVSGLSLNKSAATIMLGKTETLTASAQPANAFNTEVVWQSDNPQVAIVDANGTVYGKGLGVAHITATTVDGGKTATSEVTIVEWVDQTVTLTVKSDGTGDFTSPKLANDSILDSSAEKPYVILVYPGVYTDIEWIVKPYVTLRGTDRDTVWLKGELPASSNNSQITGSSTVWLRGTATLENLTITAKNMRYPVHSEQSGGNKDAVHTVRNVHIEHYGNLEAVQYRQNWIAANPGVPLDPDHDPAQVWGGSGGDGSHAWGYGSASGVLETFYDSTFVSKATGWYVHNREDFTKPQINIINDSKIVSTSQSKPVAIQSLGSGTDDEVIFNNTEFVGTYMTQDDIPWITQKPENQYADHADYKVTLNNSTPIGYDDRHRGKALALFSKAVGGSSSVQVSGTAVSDLLGSYTVRDGGGGLKGYLYGYWDISGIKVGISSNVTVNNTLGRRLGDLTVNSKTLSVAFEDGTTKTVVFNENYTEKTNAYIIDQINAQLGASGYAEEYNVTLNEYYPQVPDKQLTLRNLTSAGIPRFAPVVFDADSGSMRLMTAADPAASFVGFTLERVVPGQSGRVLTEGILKKSQLNGFTGNIAVGTKISIGTQPGTLAINANKPALLTGVLADWASFKGNKSWVASTGVSLNKTTLTLQLGGTEALVATVSPADATQQDVQWSSDNVSAVTVDANGTLQAVGPGTATITAATFEGGHTATAFVTVPTPILGNNLVSDPGMEGTTPLYTGWEVVRELSALEAHGGAQSLKITKTNAFGSLSFPANIAKGNAYYYSAWAKLAPSSSAGAVLRIGLSYRVDGVSKQKIILTSQPLSETSWKQISGTYTLQETGNVTNVSMYVFTDLPAALDTYYLDDVEIRSVTVDTAPPVTALSVSPAVPDGENGAYRQPVTFTLTATDALSAIAKTQYSTNNGGLWQTYSAPVTLAADGNYEVLYRAIDGSGNVETAKSRTLQIDRVAPVTTATVSPAAPDGPNGTYTSPVAVTLTGADSVSGLASTEISLDNGTTWQPYTAAVTFDTQGEVALRYRSTDRAGNIEMAKALGFTLATTSVQVQLKDSAGNPLSGGIVSYYDGGWKSFGVTDAGGIARKPLPNKAYTFAMSYEGTYKEIAQNTGNSAAVVFQTVKVKVQLKDSLGHPLDTGSASYYAGGWKSFGTTSGGEVSKELLPGSYTFGMKQEGTYKELLQNVGTDATVVFQTVQVTLRLKDSLGNPLDTGSASYYADGWKTFGTTSGGEVSKELLPGSYTFGMKHEGAYKELLQNVGTDAAVVFQTVKVTVLLKDSLGHPLDGGNASYYADGWKAFGTTSGGEAVKELLPGSYTFGMKYEEAYKEILNDIATQPVIEFQA</sequence>
<dbReference type="SUPFAM" id="SSF55383">
    <property type="entry name" value="Copper amine oxidase, domain N"/>
    <property type="match status" value="1"/>
</dbReference>
<dbReference type="RefSeq" id="WP_282911730.1">
    <property type="nucleotide sequence ID" value="NZ_JAGRPV010000001.1"/>
</dbReference>
<dbReference type="InterPro" id="IPR011050">
    <property type="entry name" value="Pectin_lyase_fold/virulence"/>
</dbReference>
<protein>
    <submittedName>
        <fullName evidence="3">Ig-like domain-containing protein</fullName>
    </submittedName>
</protein>
<reference evidence="3" key="1">
    <citation type="submission" date="2023-04" db="EMBL/GenBank/DDBJ databases">
        <title>Comparative genomic analysis of Cohnella hashimotonis sp. nov., isolated from the International Space Station.</title>
        <authorList>
            <person name="Venkateswaran K."/>
            <person name="Simpson A."/>
        </authorList>
    </citation>
    <scope>NUCLEOTIDE SEQUENCE</scope>
    <source>
        <strain evidence="3">F6_2S_P_1</strain>
    </source>
</reference>
<dbReference type="Pfam" id="PF07833">
    <property type="entry name" value="Cu_amine_oxidN1"/>
    <property type="match status" value="1"/>
</dbReference>
<dbReference type="InterPro" id="IPR012334">
    <property type="entry name" value="Pectin_lyas_fold"/>
</dbReference>
<dbReference type="PANTHER" id="PTHR41244:SF1">
    <property type="entry name" value="GLYCOSYLTRANSFERASE"/>
    <property type="match status" value="1"/>
</dbReference>
<evidence type="ECO:0000313" key="3">
    <source>
        <dbReference type="EMBL" id="MDI4649065.1"/>
    </source>
</evidence>
<dbReference type="Gene3D" id="2.160.20.10">
    <property type="entry name" value="Single-stranded right-handed beta-helix, Pectin lyase-like"/>
    <property type="match status" value="1"/>
</dbReference>
<dbReference type="Gene3D" id="2.60.40.1080">
    <property type="match status" value="2"/>
</dbReference>
<dbReference type="SMART" id="SM00635">
    <property type="entry name" value="BID_2"/>
    <property type="match status" value="2"/>
</dbReference>
<dbReference type="Gene3D" id="3.20.20.80">
    <property type="entry name" value="Glycosidases"/>
    <property type="match status" value="1"/>
</dbReference>
<dbReference type="Gene3D" id="2.60.40.10">
    <property type="entry name" value="Immunoglobulins"/>
    <property type="match status" value="4"/>
</dbReference>
<dbReference type="Pfam" id="PF14307">
    <property type="entry name" value="Glyco_tran_WbsX"/>
    <property type="match status" value="1"/>
</dbReference>
<feature type="domain" description="BIG2" evidence="2">
    <location>
        <begin position="1977"/>
        <end position="2054"/>
    </location>
</feature>
<dbReference type="SUPFAM" id="SSF51126">
    <property type="entry name" value="Pectin lyase-like"/>
    <property type="match status" value="1"/>
</dbReference>
<accession>A0ABT6TQE3</accession>
<evidence type="ECO:0000313" key="4">
    <source>
        <dbReference type="Proteomes" id="UP001161691"/>
    </source>
</evidence>
<gene>
    <name evidence="3" type="ORF">KB449_29270</name>
</gene>
<evidence type="ECO:0000256" key="1">
    <source>
        <dbReference type="ARBA" id="ARBA00022801"/>
    </source>
</evidence>
<organism evidence="3 4">
    <name type="scientific">Cohnella hashimotonis</name>
    <dbReference type="NCBI Taxonomy" id="2826895"/>
    <lineage>
        <taxon>Bacteria</taxon>
        <taxon>Bacillati</taxon>
        <taxon>Bacillota</taxon>
        <taxon>Bacilli</taxon>
        <taxon>Bacillales</taxon>
        <taxon>Paenibacillaceae</taxon>
        <taxon>Cohnella</taxon>
    </lineage>
</organism>
<evidence type="ECO:0000259" key="2">
    <source>
        <dbReference type="SMART" id="SM00635"/>
    </source>
</evidence>
<dbReference type="InterPro" id="IPR003343">
    <property type="entry name" value="Big_2"/>
</dbReference>
<keyword evidence="1" id="KW-0378">Hydrolase</keyword>
<proteinExistence type="predicted"/>
<dbReference type="Gene3D" id="2.60.120.260">
    <property type="entry name" value="Galactose-binding domain-like"/>
    <property type="match status" value="2"/>
</dbReference>
<name>A0ABT6TQE3_9BACL</name>
<dbReference type="NCBIfam" id="NF047446">
    <property type="entry name" value="barrel_OmpL47"/>
    <property type="match status" value="2"/>
</dbReference>
<comment type="caution">
    <text evidence="3">The sequence shown here is derived from an EMBL/GenBank/DDBJ whole genome shotgun (WGS) entry which is preliminary data.</text>
</comment>
<dbReference type="Pfam" id="PF02368">
    <property type="entry name" value="Big_2"/>
    <property type="match status" value="2"/>
</dbReference>
<dbReference type="PANTHER" id="PTHR41244">
    <property type="entry name" value="RHAMNAN SYNTHESIS F"/>
    <property type="match status" value="1"/>
</dbReference>
<dbReference type="InterPro" id="IPR003305">
    <property type="entry name" value="CenC_carb-bd"/>
</dbReference>
<dbReference type="InterPro" id="IPR008964">
    <property type="entry name" value="Invasin/intimin_cell_adhesion"/>
</dbReference>
<dbReference type="InterPro" id="IPR058094">
    <property type="entry name" value="Ig-like_OmpL47-like"/>
</dbReference>
<dbReference type="SUPFAM" id="SSF49785">
    <property type="entry name" value="Galactose-binding domain-like"/>
    <property type="match status" value="2"/>
</dbReference>
<dbReference type="Gene3D" id="3.30.457.10">
    <property type="entry name" value="Copper amine oxidase-like, N-terminal domain"/>
    <property type="match status" value="1"/>
</dbReference>
<dbReference type="EMBL" id="JAGRPV010000001">
    <property type="protein sequence ID" value="MDI4649065.1"/>
    <property type="molecule type" value="Genomic_DNA"/>
</dbReference>